<evidence type="ECO:0000256" key="1">
    <source>
        <dbReference type="PROSITE-ProRule" id="PRU10141"/>
    </source>
</evidence>
<name>A0A915A159_PARUN</name>
<dbReference type="AlphaFoldDB" id="A0A915A159"/>
<dbReference type="SUPFAM" id="SSF56112">
    <property type="entry name" value="Protein kinase-like (PK-like)"/>
    <property type="match status" value="1"/>
</dbReference>
<dbReference type="Proteomes" id="UP000887569">
    <property type="component" value="Unplaced"/>
</dbReference>
<accession>A0A915A159</accession>
<dbReference type="Pfam" id="PF07714">
    <property type="entry name" value="PK_Tyr_Ser-Thr"/>
    <property type="match status" value="1"/>
</dbReference>
<dbReference type="Gene3D" id="3.30.200.20">
    <property type="entry name" value="Phosphorylase Kinase, domain 1"/>
    <property type="match status" value="1"/>
</dbReference>
<dbReference type="InterPro" id="IPR017441">
    <property type="entry name" value="Protein_kinase_ATP_BS"/>
</dbReference>
<dbReference type="PROSITE" id="PS50011">
    <property type="entry name" value="PROTEIN_KINASE_DOM"/>
    <property type="match status" value="1"/>
</dbReference>
<feature type="binding site" evidence="1">
    <location>
        <position position="490"/>
    </location>
    <ligand>
        <name>ATP</name>
        <dbReference type="ChEBI" id="CHEBI:30616"/>
    </ligand>
</feature>
<dbReference type="GO" id="GO:0005524">
    <property type="term" value="F:ATP binding"/>
    <property type="evidence" value="ECO:0007669"/>
    <property type="project" value="UniProtKB-UniRule"/>
</dbReference>
<feature type="region of interest" description="Disordered" evidence="2">
    <location>
        <begin position="218"/>
        <end position="237"/>
    </location>
</feature>
<evidence type="ECO:0000259" key="3">
    <source>
        <dbReference type="PROSITE" id="PS50011"/>
    </source>
</evidence>
<dbReference type="InterPro" id="IPR000719">
    <property type="entry name" value="Prot_kinase_dom"/>
</dbReference>
<sequence>SCFQVAHIALWDYFGGSTCLDINCTATDQINVLCEEYQVREAEILPGDRHRYLRLPMRWSLGRWITNRSFQPNIGLIPTCWLTTRTFYEENKRLFKRPTWYIGIADVTTAYDYLLEDRSSLRPGLFVVFSPIWLNIDPRDHRPFILLLVCCKTPKILDEMVNSINIESKTTTALEDLGNRIRVISNRKKEDALNKRAASRIDAHDLKALASKSECGTSVVKKGSAGGSEESDKGAKQRETLIQGRAVEHAALPFYVKPYTIMRNGLGRYLLFGRQYETLYDLVYHLTTHSSPLPHRLNYGPARKQQVAFFASVPPPFRSPQRDVFALTMNSEQWAALHFCQATEPSLLSQAFSFISRSIFDPFKSSHVHFAESVQLDSAAVADARTYMRRFPRPKEQQLNSAAQVTEPTTTITEGATGTMKPATTYNGNPSAGSVPTDESVLKTNPGIEIDYTKLVYQEEDILGSGAFGAVYRGKMKASDNREVDVAIKKLKMVAPEADLRQPWISEMEILQVSEI</sequence>
<reference evidence="5" key="1">
    <citation type="submission" date="2022-11" db="UniProtKB">
        <authorList>
            <consortium name="WormBaseParasite"/>
        </authorList>
    </citation>
    <scope>IDENTIFICATION</scope>
</reference>
<dbReference type="GO" id="GO:0004672">
    <property type="term" value="F:protein kinase activity"/>
    <property type="evidence" value="ECO:0007669"/>
    <property type="project" value="InterPro"/>
</dbReference>
<keyword evidence="4" id="KW-1185">Reference proteome</keyword>
<feature type="domain" description="Protein kinase" evidence="3">
    <location>
        <begin position="457"/>
        <end position="516"/>
    </location>
</feature>
<keyword evidence="1" id="KW-0067">ATP-binding</keyword>
<protein>
    <submittedName>
        <fullName evidence="5">SH2 domain-containing protein</fullName>
    </submittedName>
</protein>
<dbReference type="InterPro" id="IPR011009">
    <property type="entry name" value="Kinase-like_dom_sf"/>
</dbReference>
<dbReference type="PROSITE" id="PS00107">
    <property type="entry name" value="PROTEIN_KINASE_ATP"/>
    <property type="match status" value="1"/>
</dbReference>
<dbReference type="InterPro" id="IPR001245">
    <property type="entry name" value="Ser-Thr/Tyr_kinase_cat_dom"/>
</dbReference>
<organism evidence="4 5">
    <name type="scientific">Parascaris univalens</name>
    <name type="common">Nematode worm</name>
    <dbReference type="NCBI Taxonomy" id="6257"/>
    <lineage>
        <taxon>Eukaryota</taxon>
        <taxon>Metazoa</taxon>
        <taxon>Ecdysozoa</taxon>
        <taxon>Nematoda</taxon>
        <taxon>Chromadorea</taxon>
        <taxon>Rhabditida</taxon>
        <taxon>Spirurina</taxon>
        <taxon>Ascaridomorpha</taxon>
        <taxon>Ascaridoidea</taxon>
        <taxon>Ascarididae</taxon>
        <taxon>Parascaris</taxon>
    </lineage>
</organism>
<proteinExistence type="predicted"/>
<keyword evidence="1" id="KW-0547">Nucleotide-binding</keyword>
<evidence type="ECO:0000256" key="2">
    <source>
        <dbReference type="SAM" id="MobiDB-lite"/>
    </source>
</evidence>
<dbReference type="WBParaSite" id="PgE147_g001_t03">
    <property type="protein sequence ID" value="PgE147_g001_t03"/>
    <property type="gene ID" value="PgE147_g001"/>
</dbReference>
<evidence type="ECO:0000313" key="5">
    <source>
        <dbReference type="WBParaSite" id="PgE147_g001_t03"/>
    </source>
</evidence>
<evidence type="ECO:0000313" key="4">
    <source>
        <dbReference type="Proteomes" id="UP000887569"/>
    </source>
</evidence>